<evidence type="ECO:0000256" key="1">
    <source>
        <dbReference type="SAM" id="MobiDB-lite"/>
    </source>
</evidence>
<dbReference type="EMBL" id="RIBY02001892">
    <property type="protein sequence ID" value="KAH9827291.1"/>
    <property type="molecule type" value="Genomic_DNA"/>
</dbReference>
<evidence type="ECO:0000313" key="3">
    <source>
        <dbReference type="Proteomes" id="UP001138500"/>
    </source>
</evidence>
<evidence type="ECO:0000313" key="2">
    <source>
        <dbReference type="EMBL" id="KAH9827291.1"/>
    </source>
</evidence>
<protein>
    <submittedName>
        <fullName evidence="2">Uncharacterized protein</fullName>
    </submittedName>
</protein>
<name>A0A9W7SRJ2_9PEZI</name>
<gene>
    <name evidence="2" type="ORF">Tdes44962_MAKER09761</name>
</gene>
<sequence length="110" mass="11502">REVEDPCAGRVEVIARVAVVRGAGDGQEGLQRGAEAHASEVETGEGLFEAARVLGGDLLGQMRKLRLVRDRLTRSRDSTSSRTMAMSSGGSSHSPHGASSKGRVEGMVVG</sequence>
<feature type="non-terminal residue" evidence="2">
    <location>
        <position position="1"/>
    </location>
</feature>
<organism evidence="2 3">
    <name type="scientific">Teratosphaeria destructans</name>
    <dbReference type="NCBI Taxonomy" id="418781"/>
    <lineage>
        <taxon>Eukaryota</taxon>
        <taxon>Fungi</taxon>
        <taxon>Dikarya</taxon>
        <taxon>Ascomycota</taxon>
        <taxon>Pezizomycotina</taxon>
        <taxon>Dothideomycetes</taxon>
        <taxon>Dothideomycetidae</taxon>
        <taxon>Mycosphaerellales</taxon>
        <taxon>Teratosphaeriaceae</taxon>
        <taxon>Teratosphaeria</taxon>
    </lineage>
</organism>
<feature type="compositionally biased region" description="Low complexity" evidence="1">
    <location>
        <begin position="80"/>
        <end position="100"/>
    </location>
</feature>
<reference evidence="2 3" key="2">
    <citation type="journal article" date="2021" name="Curr. Genet.">
        <title>Genetic response to nitrogen starvation in the aggressive Eucalyptus foliar pathogen Teratosphaeria destructans.</title>
        <authorList>
            <person name="Havenga M."/>
            <person name="Wingfield B.D."/>
            <person name="Wingfield M.J."/>
            <person name="Dreyer L.L."/>
            <person name="Roets F."/>
            <person name="Aylward J."/>
        </authorList>
    </citation>
    <scope>NUCLEOTIDE SEQUENCE [LARGE SCALE GENOMIC DNA]</scope>
    <source>
        <strain evidence="2">CMW44962</strain>
    </source>
</reference>
<proteinExistence type="predicted"/>
<reference evidence="2 3" key="1">
    <citation type="journal article" date="2018" name="IMA Fungus">
        <title>IMA Genome-F 10: Nine draft genome sequences of Claviceps purpurea s.lat., including C. arundinis, C. humidiphila, and C. cf. spartinae, pseudomolecules for the pitch canker pathogen Fusarium circinatum, draft genome of Davidsoniella eucalypti, Grosmannia galeiformis, Quambalaria eucalypti, and Teratosphaeria destructans.</title>
        <authorList>
            <person name="Wingfield B.D."/>
            <person name="Liu M."/>
            <person name="Nguyen H.D."/>
            <person name="Lane F.A."/>
            <person name="Morgan S.W."/>
            <person name="De Vos L."/>
            <person name="Wilken P.M."/>
            <person name="Duong T.A."/>
            <person name="Aylward J."/>
            <person name="Coetzee M.P."/>
            <person name="Dadej K."/>
            <person name="De Beer Z.W."/>
            <person name="Findlay W."/>
            <person name="Havenga M."/>
            <person name="Kolarik M."/>
            <person name="Menzies J.G."/>
            <person name="Naidoo K."/>
            <person name="Pochopski O."/>
            <person name="Shoukouhi P."/>
            <person name="Santana Q.C."/>
            <person name="Seifert K.A."/>
            <person name="Soal N."/>
            <person name="Steenkamp E.T."/>
            <person name="Tatham C.T."/>
            <person name="van der Nest M.A."/>
            <person name="Wingfield M.J."/>
        </authorList>
    </citation>
    <scope>NUCLEOTIDE SEQUENCE [LARGE SCALE GENOMIC DNA]</scope>
    <source>
        <strain evidence="2">CMW44962</strain>
    </source>
</reference>
<keyword evidence="3" id="KW-1185">Reference proteome</keyword>
<feature type="region of interest" description="Disordered" evidence="1">
    <location>
        <begin position="71"/>
        <end position="110"/>
    </location>
</feature>
<accession>A0A9W7SRJ2</accession>
<comment type="caution">
    <text evidence="2">The sequence shown here is derived from an EMBL/GenBank/DDBJ whole genome shotgun (WGS) entry which is preliminary data.</text>
</comment>
<dbReference type="AlphaFoldDB" id="A0A9W7SRJ2"/>
<dbReference type="Proteomes" id="UP001138500">
    <property type="component" value="Unassembled WGS sequence"/>
</dbReference>